<feature type="transmembrane region" description="Helical" evidence="1">
    <location>
        <begin position="274"/>
        <end position="292"/>
    </location>
</feature>
<gene>
    <name evidence="2" type="ORF">MNBD_ALPHA04-1955</name>
</gene>
<keyword evidence="1" id="KW-0472">Membrane</keyword>
<protein>
    <recommendedName>
        <fullName evidence="3">Gll1812 protein</fullName>
    </recommendedName>
</protein>
<keyword evidence="1" id="KW-1133">Transmembrane helix</keyword>
<name>A0A3B0RGY8_9ZZZZ</name>
<sequence>MSDEFEAAGAAIEGGLLAKAVEDESGDAIEGPSGQCLNCNSQVAGNYCTNCGQPLHVHRSIGALWHDILHGVLHFEGKFWRTIPLLAWKPGDLTRRYVRGERARFISPMALFLFSIFLMFAVFSFLGSPFDSNDLTDGDFSDAVATQSQQAEDQIKLKTDLLDTVGPVGQTKLREQITELKRERNVLAMMTAEVKRERNALAMMTAEELPYPQVGLGENEFQIGALNEDGTINPNSNISTGSISWDKRLNNALKKANANPSLLLYKLKANGYKFAWLLIPISVPFVWLTMVGRRGYRFYDHAVFATYSIAFMSLLFIFCAVLAAIGVPDDLWAPLLIAYPPFHIYRQLRHAYKLGRLEAIVRSIVMYLFVIISIILFLIVLLTLGVLG</sequence>
<proteinExistence type="predicted"/>
<feature type="transmembrane region" description="Helical" evidence="1">
    <location>
        <begin position="360"/>
        <end position="387"/>
    </location>
</feature>
<organism evidence="2">
    <name type="scientific">hydrothermal vent metagenome</name>
    <dbReference type="NCBI Taxonomy" id="652676"/>
    <lineage>
        <taxon>unclassified sequences</taxon>
        <taxon>metagenomes</taxon>
        <taxon>ecological metagenomes</taxon>
    </lineage>
</organism>
<keyword evidence="1" id="KW-0812">Transmembrane</keyword>
<evidence type="ECO:0000256" key="1">
    <source>
        <dbReference type="SAM" id="Phobius"/>
    </source>
</evidence>
<feature type="transmembrane region" description="Helical" evidence="1">
    <location>
        <begin position="105"/>
        <end position="126"/>
    </location>
</feature>
<accession>A0A3B0RGY8</accession>
<dbReference type="AlphaFoldDB" id="A0A3B0RGY8"/>
<dbReference type="EMBL" id="UOEF01000138">
    <property type="protein sequence ID" value="VAV92280.1"/>
    <property type="molecule type" value="Genomic_DNA"/>
</dbReference>
<feature type="transmembrane region" description="Helical" evidence="1">
    <location>
        <begin position="304"/>
        <end position="325"/>
    </location>
</feature>
<reference evidence="2" key="1">
    <citation type="submission" date="2018-06" db="EMBL/GenBank/DDBJ databases">
        <authorList>
            <person name="Zhirakovskaya E."/>
        </authorList>
    </citation>
    <scope>NUCLEOTIDE SEQUENCE</scope>
</reference>
<evidence type="ECO:0000313" key="2">
    <source>
        <dbReference type="EMBL" id="VAV92280.1"/>
    </source>
</evidence>
<dbReference type="InterPro" id="IPR022134">
    <property type="entry name" value="DUF3667"/>
</dbReference>
<evidence type="ECO:0008006" key="3">
    <source>
        <dbReference type="Google" id="ProtNLM"/>
    </source>
</evidence>
<dbReference type="Pfam" id="PF12412">
    <property type="entry name" value="DUF3667"/>
    <property type="match status" value="1"/>
</dbReference>